<dbReference type="AlphaFoldDB" id="A0A7Y4F0B1"/>
<name>A0A7Y4F0B1_VIBAL</name>
<dbReference type="Pfam" id="PF11072">
    <property type="entry name" value="DUF2859"/>
    <property type="match status" value="1"/>
</dbReference>
<comment type="caution">
    <text evidence="1">The sequence shown here is derived from an EMBL/GenBank/DDBJ whole genome shotgun (WGS) entry which is preliminary data.</text>
</comment>
<gene>
    <name evidence="1" type="ORF">F0254_20500</name>
</gene>
<reference evidence="1 2" key="1">
    <citation type="submission" date="2019-09" db="EMBL/GenBank/DDBJ databases">
        <title>Draft genome sequencing and comparative genomics of hatchery-associated Vibrios.</title>
        <authorList>
            <person name="Kehlet-Delgado H."/>
            <person name="Mueller R.S."/>
        </authorList>
    </citation>
    <scope>NUCLEOTIDE SEQUENCE [LARGE SCALE GENOMIC DNA]</scope>
    <source>
        <strain evidence="1 2">081416A</strain>
    </source>
</reference>
<dbReference type="EMBL" id="VTYF01000015">
    <property type="protein sequence ID" value="NOI11219.1"/>
    <property type="molecule type" value="Genomic_DNA"/>
</dbReference>
<proteinExistence type="predicted"/>
<evidence type="ECO:0000313" key="2">
    <source>
        <dbReference type="Proteomes" id="UP000532247"/>
    </source>
</evidence>
<organism evidence="1 2">
    <name type="scientific">Vibrio alginolyticus</name>
    <dbReference type="NCBI Taxonomy" id="663"/>
    <lineage>
        <taxon>Bacteria</taxon>
        <taxon>Pseudomonadati</taxon>
        <taxon>Pseudomonadota</taxon>
        <taxon>Gammaproteobacteria</taxon>
        <taxon>Vibrionales</taxon>
        <taxon>Vibrionaceae</taxon>
        <taxon>Vibrio</taxon>
    </lineage>
</organism>
<sequence>MENISVLSCEKITKTATFALRTAILFVCLGGSSVKSGELIVLADRGGEPTQKIMADILDLDAHELQQVRSQELERLRSGAYQQDAIISSMMPDFPVQTTRKEEKFKSQDFIETRFEIHRPLVLLGDGPMSLRWLQKNSRRLKEIRAFVLMVNAESQESVFKFSRIYGDNISVLPKGDVILDKYQVPSLPALITQDGVYQ</sequence>
<dbReference type="Proteomes" id="UP000532247">
    <property type="component" value="Unassembled WGS sequence"/>
</dbReference>
<evidence type="ECO:0000313" key="1">
    <source>
        <dbReference type="EMBL" id="NOI11219.1"/>
    </source>
</evidence>
<accession>A0A7Y4F0B1</accession>
<protein>
    <submittedName>
        <fullName evidence="1">DUF2859 domain-containing protein</fullName>
    </submittedName>
</protein>
<dbReference type="InterPro" id="IPR021300">
    <property type="entry name" value="Integr_conj_element_PFL4695"/>
</dbReference>